<dbReference type="FunFam" id="1.10.472.80:FF:000005">
    <property type="entry name" value="TBC1 domain family member 15"/>
    <property type="match status" value="1"/>
</dbReference>
<keyword evidence="3" id="KW-0812">Transmembrane</keyword>
<organism evidence="5 6">
    <name type="scientific">Populus tomentosa</name>
    <name type="common">Chinese white poplar</name>
    <dbReference type="NCBI Taxonomy" id="118781"/>
    <lineage>
        <taxon>Eukaryota</taxon>
        <taxon>Viridiplantae</taxon>
        <taxon>Streptophyta</taxon>
        <taxon>Embryophyta</taxon>
        <taxon>Tracheophyta</taxon>
        <taxon>Spermatophyta</taxon>
        <taxon>Magnoliopsida</taxon>
        <taxon>eudicotyledons</taxon>
        <taxon>Gunneridae</taxon>
        <taxon>Pentapetalae</taxon>
        <taxon>rosids</taxon>
        <taxon>fabids</taxon>
        <taxon>Malpighiales</taxon>
        <taxon>Salicaceae</taxon>
        <taxon>Saliceae</taxon>
        <taxon>Populus</taxon>
    </lineage>
</organism>
<protein>
    <recommendedName>
        <fullName evidence="4">Rab-GAP TBC domain-containing protein</fullName>
    </recommendedName>
</protein>
<evidence type="ECO:0000256" key="2">
    <source>
        <dbReference type="SAM" id="MobiDB-lite"/>
    </source>
</evidence>
<dbReference type="PANTHER" id="PTHR22957:SF502">
    <property type="entry name" value="SMALL G PROTEIN SIGNALING MODULATOR 2-RELATED"/>
    <property type="match status" value="1"/>
</dbReference>
<dbReference type="InterPro" id="IPR000195">
    <property type="entry name" value="Rab-GAP-TBC_dom"/>
</dbReference>
<dbReference type="OrthoDB" id="10264062at2759"/>
<dbReference type="SMART" id="SM00164">
    <property type="entry name" value="TBC"/>
    <property type="match status" value="1"/>
</dbReference>
<feature type="domain" description="Rab-GAP TBC" evidence="4">
    <location>
        <begin position="388"/>
        <end position="727"/>
    </location>
</feature>
<comment type="caution">
    <text evidence="5">The sequence shown here is derived from an EMBL/GenBank/DDBJ whole genome shotgun (WGS) entry which is preliminary data.</text>
</comment>
<accession>A0A8X7Y247</accession>
<dbReference type="PROSITE" id="PS50086">
    <property type="entry name" value="TBC_RABGAP"/>
    <property type="match status" value="1"/>
</dbReference>
<keyword evidence="6" id="KW-1185">Reference proteome</keyword>
<dbReference type="InterPro" id="IPR021935">
    <property type="entry name" value="SGSM1/2_RBD"/>
</dbReference>
<dbReference type="Proteomes" id="UP000886885">
    <property type="component" value="Chromosome 18A"/>
</dbReference>
<feature type="transmembrane region" description="Helical" evidence="3">
    <location>
        <begin position="124"/>
        <end position="145"/>
    </location>
</feature>
<evidence type="ECO:0000313" key="5">
    <source>
        <dbReference type="EMBL" id="KAG6741002.1"/>
    </source>
</evidence>
<keyword evidence="3" id="KW-1133">Transmembrane helix</keyword>
<keyword evidence="1" id="KW-0343">GTPase activation</keyword>
<evidence type="ECO:0000256" key="1">
    <source>
        <dbReference type="ARBA" id="ARBA00022468"/>
    </source>
</evidence>
<evidence type="ECO:0000256" key="3">
    <source>
        <dbReference type="SAM" id="Phobius"/>
    </source>
</evidence>
<dbReference type="Pfam" id="PF12068">
    <property type="entry name" value="PH_RBD"/>
    <property type="match status" value="1"/>
</dbReference>
<dbReference type="GO" id="GO:0005096">
    <property type="term" value="F:GTPase activator activity"/>
    <property type="evidence" value="ECO:0007669"/>
    <property type="project" value="UniProtKB-KW"/>
</dbReference>
<dbReference type="EMBL" id="JAAWWB010000035">
    <property type="protein sequence ID" value="KAG6741002.1"/>
    <property type="molecule type" value="Genomic_DNA"/>
</dbReference>
<evidence type="ECO:0000259" key="4">
    <source>
        <dbReference type="PROSITE" id="PS50086"/>
    </source>
</evidence>
<name>A0A8X7Y247_POPTO</name>
<dbReference type="PANTHER" id="PTHR22957">
    <property type="entry name" value="TBC1 DOMAIN FAMILY MEMBER GTPASE-ACTIVATING PROTEIN"/>
    <property type="match status" value="1"/>
</dbReference>
<dbReference type="AlphaFoldDB" id="A0A8X7Y247"/>
<evidence type="ECO:0000313" key="6">
    <source>
        <dbReference type="Proteomes" id="UP000886885"/>
    </source>
</evidence>
<sequence>MQEPDLHDLSDDADYAASLQQGSASMMMTRSDSGKSTSSSVPEGAEVVYLKDNVTIHPTQYASERISGRLKLIKQGSSLFMTWIPYKGQITNAGLSERDRSLYTIRAVPFTDVRSIRRYTRTLGWQYIIVVLSSGLAFPSLYFYNGGVKEFLATIKQHVFIVRFVIDLPFILRLSMHSKGYLFSCEIDLFMRSLEDANVFLVNDFQNPFQRTLSSLELPVSIASRPSASVSDGGEYSSYELQGRIDGSIHEDIPRPSQNHGRQKHKSHDPTRDLTIQVLEKFSLVTKFARDTSSQLFHESNSNGYGAIERKSSSHSPPDIPHEASMDAKVAPGEGPVPSDPLEFDKMTLVWGKPRQPPLGSEEWEIFLDSEGRVIDSKALKKRIFYGGVEHSTCKEVWPLLLGYHAYDSTYAEREYLKSTKKSEYETVKQQWQASKLKSSPIVFYALIFLFISTSTDSCSMLFCCWHFTRLGLEDTIRLGAQYTQINHVFVRLLAQLSFSHNQLKGVLCFQSISTEQAKRFTKFRERKGRIDKDVVRTDRTLSFYEGDDNANVNILRDILLTYSFYNFDLGYCQVQKTLERVKDYLFLLGKKCFVITFKAFFPSCFRNWSIGDAEYSCLSFFFSQGMSDLLSPILFVMEDESEAFWCFVALMERLGPNFNRDQNGMHSQLFALSKLVELLDSPLHNYFKQNDCLNYFFCFRWVLIQFKREFEYKKTMRLWEVLWTHYLSEHLHLYVCVAILKRYRNKIMGEHMDFDTLLKFINELSGHIDLDSTLRDAEALCICAGENGAACIPPGTPPSLPIENENALLYTREEDEVL</sequence>
<dbReference type="Pfam" id="PF00566">
    <property type="entry name" value="RabGAP-TBC"/>
    <property type="match status" value="2"/>
</dbReference>
<feature type="region of interest" description="Disordered" evidence="2">
    <location>
        <begin position="248"/>
        <end position="272"/>
    </location>
</feature>
<gene>
    <name evidence="5" type="ORF">POTOM_056485</name>
</gene>
<keyword evidence="3" id="KW-0472">Membrane</keyword>
<dbReference type="GO" id="GO:0005737">
    <property type="term" value="C:cytoplasm"/>
    <property type="evidence" value="ECO:0007669"/>
    <property type="project" value="UniProtKB-ARBA"/>
</dbReference>
<feature type="region of interest" description="Disordered" evidence="2">
    <location>
        <begin position="299"/>
        <end position="326"/>
    </location>
</feature>
<proteinExistence type="predicted"/>
<reference evidence="5" key="1">
    <citation type="journal article" date="2020" name="bioRxiv">
        <title>Hybrid origin of Populus tomentosa Carr. identified through genome sequencing and phylogenomic analysis.</title>
        <authorList>
            <person name="An X."/>
            <person name="Gao K."/>
            <person name="Chen Z."/>
            <person name="Li J."/>
            <person name="Yang X."/>
            <person name="Yang X."/>
            <person name="Zhou J."/>
            <person name="Guo T."/>
            <person name="Zhao T."/>
            <person name="Huang S."/>
            <person name="Miao D."/>
            <person name="Khan W.U."/>
            <person name="Rao P."/>
            <person name="Ye M."/>
            <person name="Lei B."/>
            <person name="Liao W."/>
            <person name="Wang J."/>
            <person name="Ji L."/>
            <person name="Li Y."/>
            <person name="Guo B."/>
            <person name="Mustafa N.S."/>
            <person name="Li S."/>
            <person name="Yun Q."/>
            <person name="Keller S.R."/>
            <person name="Mao J."/>
            <person name="Zhang R."/>
            <person name="Strauss S.H."/>
        </authorList>
    </citation>
    <scope>NUCLEOTIDE SEQUENCE</scope>
    <source>
        <strain evidence="5">GM15</strain>
        <tissue evidence="5">Leaf</tissue>
    </source>
</reference>